<dbReference type="Proteomes" id="UP000193355">
    <property type="component" value="Unassembled WGS sequence"/>
</dbReference>
<sequence>MELKHCRFCDKVFATPGPDVCPDCWGKLDEIYALARTAIRDHRNERMDVSTLAEIIDVEEEFIQILVDQGRLELATKDDGRPRCRSCGAEVFPGQDYCDSCRQRLVQGFSSEGEHKRKTMFRQERREKRGG</sequence>
<gene>
    <name evidence="2" type="ORF">SAMN06275492_10553</name>
</gene>
<dbReference type="EMBL" id="FXBB01000005">
    <property type="protein sequence ID" value="SMG18751.1"/>
    <property type="molecule type" value="Genomic_DNA"/>
</dbReference>
<dbReference type="GO" id="GO:0008270">
    <property type="term" value="F:zinc ion binding"/>
    <property type="evidence" value="ECO:0007669"/>
    <property type="project" value="InterPro"/>
</dbReference>
<dbReference type="RefSeq" id="WP_085543952.1">
    <property type="nucleotide sequence ID" value="NZ_FXBB01000005.1"/>
</dbReference>
<evidence type="ECO:0000313" key="2">
    <source>
        <dbReference type="EMBL" id="SMG18751.1"/>
    </source>
</evidence>
<accession>A0A1X7IUF7</accession>
<dbReference type="InterPro" id="IPR012934">
    <property type="entry name" value="Znf_AD"/>
</dbReference>
<evidence type="ECO:0000259" key="1">
    <source>
        <dbReference type="SMART" id="SM00868"/>
    </source>
</evidence>
<organism evidence="2 3">
    <name type="scientific">Dethiosulfovibrio salsuginis</name>
    <dbReference type="NCBI Taxonomy" id="561720"/>
    <lineage>
        <taxon>Bacteria</taxon>
        <taxon>Thermotogati</taxon>
        <taxon>Synergistota</taxon>
        <taxon>Synergistia</taxon>
        <taxon>Synergistales</taxon>
        <taxon>Dethiosulfovibrionaceae</taxon>
        <taxon>Dethiosulfovibrio</taxon>
    </lineage>
</organism>
<dbReference type="SMART" id="SM00868">
    <property type="entry name" value="zf-AD"/>
    <property type="match status" value="1"/>
</dbReference>
<reference evidence="3" key="1">
    <citation type="submission" date="2017-04" db="EMBL/GenBank/DDBJ databases">
        <authorList>
            <person name="Varghese N."/>
            <person name="Submissions S."/>
        </authorList>
    </citation>
    <scope>NUCLEOTIDE SEQUENCE [LARGE SCALE GENOMIC DNA]</scope>
    <source>
        <strain evidence="3">USBA 82</strain>
    </source>
</reference>
<dbReference type="OrthoDB" id="1739831at2"/>
<protein>
    <recommendedName>
        <fullName evidence="1">ZAD domain-containing protein</fullName>
    </recommendedName>
</protein>
<evidence type="ECO:0000313" key="3">
    <source>
        <dbReference type="Proteomes" id="UP000193355"/>
    </source>
</evidence>
<dbReference type="AlphaFoldDB" id="A0A1X7IUF7"/>
<name>A0A1X7IUF7_9BACT</name>
<dbReference type="STRING" id="561720.SAMN06275492_10553"/>
<keyword evidence="3" id="KW-1185">Reference proteome</keyword>
<feature type="domain" description="ZAD" evidence="1">
    <location>
        <begin position="5"/>
        <end position="47"/>
    </location>
</feature>
<proteinExistence type="predicted"/>